<dbReference type="EMBL" id="JAGGLI010000015">
    <property type="protein sequence ID" value="MBP2027739.1"/>
    <property type="molecule type" value="Genomic_DNA"/>
</dbReference>
<evidence type="ECO:0000256" key="2">
    <source>
        <dbReference type="ARBA" id="ARBA00005540"/>
    </source>
</evidence>
<keyword evidence="3 8" id="KW-0813">Transport</keyword>
<name>A0ABS4KM85_9FIRM</name>
<evidence type="ECO:0000256" key="6">
    <source>
        <dbReference type="ARBA" id="ARBA00022989"/>
    </source>
</evidence>
<dbReference type="PIRSF" id="PIRSF037778">
    <property type="entry name" value="UCP037778_transp_RibU"/>
    <property type="match status" value="1"/>
</dbReference>
<reference evidence="10 11" key="1">
    <citation type="submission" date="2021-03" db="EMBL/GenBank/DDBJ databases">
        <title>Genomic Encyclopedia of Type Strains, Phase IV (KMG-IV): sequencing the most valuable type-strain genomes for metagenomic binning, comparative biology and taxonomic classification.</title>
        <authorList>
            <person name="Goeker M."/>
        </authorList>
    </citation>
    <scope>NUCLEOTIDE SEQUENCE [LARGE SCALE GENOMIC DNA]</scope>
    <source>
        <strain evidence="10 11">DSM 27512</strain>
    </source>
</reference>
<feature type="transmembrane region" description="Helical" evidence="9">
    <location>
        <begin position="49"/>
        <end position="69"/>
    </location>
</feature>
<dbReference type="Pfam" id="PF12822">
    <property type="entry name" value="ECF_trnsprt"/>
    <property type="match status" value="1"/>
</dbReference>
<evidence type="ECO:0000313" key="10">
    <source>
        <dbReference type="EMBL" id="MBP2027739.1"/>
    </source>
</evidence>
<evidence type="ECO:0000256" key="9">
    <source>
        <dbReference type="SAM" id="Phobius"/>
    </source>
</evidence>
<accession>A0ABS4KM85</accession>
<protein>
    <recommendedName>
        <fullName evidence="8">Riboflavin transporter</fullName>
    </recommendedName>
</protein>
<dbReference type="RefSeq" id="WP_209660802.1">
    <property type="nucleotide sequence ID" value="NZ_JAGGLI010000015.1"/>
</dbReference>
<proteinExistence type="inferred from homology"/>
<keyword evidence="11" id="KW-1185">Reference proteome</keyword>
<comment type="function">
    <text evidence="8">Probably a riboflavin-binding protein that interacts with the energy-coupling factor (ECF) ABC-transporter complex.</text>
</comment>
<evidence type="ECO:0000313" key="11">
    <source>
        <dbReference type="Proteomes" id="UP001314903"/>
    </source>
</evidence>
<dbReference type="InterPro" id="IPR024529">
    <property type="entry name" value="ECF_trnsprt_substrate-spec"/>
</dbReference>
<sequence>MERAIAKPRFTTSNMVKISILGVLSFIIMNFSFPLPLTPAFLKLDLSDMPSIIGGFAMGPVAGITIQLIKNILHFITRTSTGGIGEISNFIVGGSFVLISSGIYHINKTKRNAVIGSIAATIGMAIVGALSNYFIIIPFYSKLMPIDVIISMGTAVNALITDKFTLVLYGVIPFNLIKGIILSLATASIYKKVAPLLKTR</sequence>
<keyword evidence="4 8" id="KW-1003">Cell membrane</keyword>
<feature type="transmembrane region" description="Helical" evidence="9">
    <location>
        <begin position="20"/>
        <end position="37"/>
    </location>
</feature>
<organism evidence="10 11">
    <name type="scientific">Acetoanaerobium pronyense</name>
    <dbReference type="NCBI Taxonomy" id="1482736"/>
    <lineage>
        <taxon>Bacteria</taxon>
        <taxon>Bacillati</taxon>
        <taxon>Bacillota</taxon>
        <taxon>Clostridia</taxon>
        <taxon>Peptostreptococcales</taxon>
        <taxon>Filifactoraceae</taxon>
        <taxon>Acetoanaerobium</taxon>
    </lineage>
</organism>
<comment type="subcellular location">
    <subcellularLocation>
        <location evidence="1">Cell membrane</location>
        <topology evidence="1">Multi-pass membrane protein</topology>
    </subcellularLocation>
</comment>
<dbReference type="Proteomes" id="UP001314903">
    <property type="component" value="Unassembled WGS sequence"/>
</dbReference>
<gene>
    <name evidence="10" type="ORF">J2Z35_001537</name>
</gene>
<keyword evidence="6 9" id="KW-1133">Transmembrane helix</keyword>
<feature type="transmembrane region" description="Helical" evidence="9">
    <location>
        <begin position="90"/>
        <end position="107"/>
    </location>
</feature>
<evidence type="ECO:0000256" key="4">
    <source>
        <dbReference type="ARBA" id="ARBA00022475"/>
    </source>
</evidence>
<evidence type="ECO:0000256" key="3">
    <source>
        <dbReference type="ARBA" id="ARBA00022448"/>
    </source>
</evidence>
<keyword evidence="5 9" id="KW-0812">Transmembrane</keyword>
<evidence type="ECO:0000256" key="5">
    <source>
        <dbReference type="ARBA" id="ARBA00022692"/>
    </source>
</evidence>
<dbReference type="PANTHER" id="PTHR38438:SF1">
    <property type="entry name" value="RIBOFLAVIN TRANSPORTER RIBU"/>
    <property type="match status" value="1"/>
</dbReference>
<dbReference type="PANTHER" id="PTHR38438">
    <property type="entry name" value="RIBOFLAVIN TRANSPORTER RIBU"/>
    <property type="match status" value="1"/>
</dbReference>
<feature type="transmembrane region" description="Helical" evidence="9">
    <location>
        <begin position="113"/>
        <end position="136"/>
    </location>
</feature>
<comment type="caution">
    <text evidence="10">The sequence shown here is derived from an EMBL/GenBank/DDBJ whole genome shotgun (WGS) entry which is preliminary data.</text>
</comment>
<keyword evidence="7 8" id="KW-0472">Membrane</keyword>
<evidence type="ECO:0000256" key="1">
    <source>
        <dbReference type="ARBA" id="ARBA00004651"/>
    </source>
</evidence>
<evidence type="ECO:0000256" key="8">
    <source>
        <dbReference type="PIRNR" id="PIRNR037778"/>
    </source>
</evidence>
<comment type="similarity">
    <text evidence="2 8">Belongs to the prokaryotic riboflavin transporter (P-RFT) (TC 2.A.87) family.</text>
</comment>
<evidence type="ECO:0000256" key="7">
    <source>
        <dbReference type="ARBA" id="ARBA00023136"/>
    </source>
</evidence>
<dbReference type="Gene3D" id="1.10.1760.20">
    <property type="match status" value="1"/>
</dbReference>
<dbReference type="InterPro" id="IPR025720">
    <property type="entry name" value="RibU"/>
</dbReference>
<feature type="transmembrane region" description="Helical" evidence="9">
    <location>
        <begin position="166"/>
        <end position="190"/>
    </location>
</feature>